<evidence type="ECO:0000256" key="4">
    <source>
        <dbReference type="ARBA" id="ARBA00023277"/>
    </source>
</evidence>
<dbReference type="InterPro" id="IPR032466">
    <property type="entry name" value="Metal_Hydrolase"/>
</dbReference>
<dbReference type="SUPFAM" id="SSF51338">
    <property type="entry name" value="Composite domain of metallo-dependent hydrolases"/>
    <property type="match status" value="1"/>
</dbReference>
<reference evidence="7 8" key="1">
    <citation type="submission" date="2024-09" db="EMBL/GenBank/DDBJ databases">
        <authorList>
            <person name="Sun Q."/>
            <person name="Mori K."/>
        </authorList>
    </citation>
    <scope>NUCLEOTIDE SEQUENCE [LARGE SCALE GENOMIC DNA]</scope>
    <source>
        <strain evidence="7 8">CCM 7224</strain>
    </source>
</reference>
<evidence type="ECO:0000256" key="5">
    <source>
        <dbReference type="PIRNR" id="PIRNR038994"/>
    </source>
</evidence>
<sequence length="420" mass="44637">MKRWILKNAAVYAETGNIEQGYVLIEGEKVAAIGPMSSCPADAGAEVIELSPQFAVVPGFIDVHIHGAAGADVMDATPEALDAMAKALPAEGTTSFLATTMTAPGGQIEAALHNVARYMAEANRPGAAEVLGVHLEGPFLSPKRAGAQHPRHLADPDISLFQRWQEAAGGHIRLVTLAPERDGGLELVAYLKKTGVVASIGHSDAVYDEVQAAVCAGVTHATHLFNGMRGIHHREPGVAGAVLMHDEVMCELIVDGLHVAPPMVRFAYRNKGSDGLILITDAMRAKCLGDGRYELGGREVIVRGGEARLADGTLAGSVLKLGEAIRRVLDYTGCTLEEVIRMASWNPAKQLRILDRKGSLRPGKDADVVVLNEQYEVMMTFCRGQLAYRNVASNGGAAQATAEEAKEAMNDDQAHRSSGL</sequence>
<dbReference type="SUPFAM" id="SSF51556">
    <property type="entry name" value="Metallo-dependent hydrolases"/>
    <property type="match status" value="1"/>
</dbReference>
<keyword evidence="8" id="KW-1185">Reference proteome</keyword>
<evidence type="ECO:0000256" key="3">
    <source>
        <dbReference type="ARBA" id="ARBA00022801"/>
    </source>
</evidence>
<dbReference type="RefSeq" id="WP_245629352.1">
    <property type="nucleotide sequence ID" value="NZ_JBHLVN010000039.1"/>
</dbReference>
<dbReference type="EMBL" id="JBHLVN010000039">
    <property type="protein sequence ID" value="MFC0297532.1"/>
    <property type="molecule type" value="Genomic_DNA"/>
</dbReference>
<proteinExistence type="inferred from homology"/>
<evidence type="ECO:0000259" key="6">
    <source>
        <dbReference type="Pfam" id="PF01979"/>
    </source>
</evidence>
<keyword evidence="2" id="KW-0479">Metal-binding</keyword>
<dbReference type="PANTHER" id="PTHR11113">
    <property type="entry name" value="N-ACETYLGLUCOSAMINE-6-PHOSPHATE DEACETYLASE"/>
    <property type="match status" value="1"/>
</dbReference>
<dbReference type="CDD" id="cd00854">
    <property type="entry name" value="NagA"/>
    <property type="match status" value="1"/>
</dbReference>
<comment type="caution">
    <text evidence="7">The sequence shown here is derived from an EMBL/GenBank/DDBJ whole genome shotgun (WGS) entry which is preliminary data.</text>
</comment>
<dbReference type="PIRSF" id="PIRSF038994">
    <property type="entry name" value="NagA"/>
    <property type="match status" value="1"/>
</dbReference>
<comment type="similarity">
    <text evidence="1 5">Belongs to the metallo-dependent hydrolases superfamily. NagA family.</text>
</comment>
<name>A0ABV6GSQ7_9BACL</name>
<protein>
    <submittedName>
        <fullName evidence="7">N-acetylglucosamine-6-phosphate deacetylase</fullName>
        <ecNumber evidence="7">3.5.1.25</ecNumber>
    </submittedName>
</protein>
<organism evidence="7 8">
    <name type="scientific">Geobacillus jurassicus</name>
    <dbReference type="NCBI Taxonomy" id="235932"/>
    <lineage>
        <taxon>Bacteria</taxon>
        <taxon>Bacillati</taxon>
        <taxon>Bacillota</taxon>
        <taxon>Bacilli</taxon>
        <taxon>Bacillales</taxon>
        <taxon>Anoxybacillaceae</taxon>
        <taxon>Geobacillus</taxon>
    </lineage>
</organism>
<dbReference type="InterPro" id="IPR006680">
    <property type="entry name" value="Amidohydro-rel"/>
</dbReference>
<dbReference type="NCBIfam" id="TIGR00221">
    <property type="entry name" value="nagA"/>
    <property type="match status" value="1"/>
</dbReference>
<evidence type="ECO:0000313" key="8">
    <source>
        <dbReference type="Proteomes" id="UP001589785"/>
    </source>
</evidence>
<keyword evidence="4 5" id="KW-0119">Carbohydrate metabolism</keyword>
<evidence type="ECO:0000313" key="7">
    <source>
        <dbReference type="EMBL" id="MFC0297532.1"/>
    </source>
</evidence>
<evidence type="ECO:0000256" key="2">
    <source>
        <dbReference type="ARBA" id="ARBA00022723"/>
    </source>
</evidence>
<dbReference type="InterPro" id="IPR003764">
    <property type="entry name" value="GlcNAc_6-P_deAcase"/>
</dbReference>
<dbReference type="EC" id="3.5.1.25" evidence="7"/>
<dbReference type="InterPro" id="IPR011059">
    <property type="entry name" value="Metal-dep_hydrolase_composite"/>
</dbReference>
<keyword evidence="3 5" id="KW-0378">Hydrolase</keyword>
<dbReference type="Gene3D" id="2.30.40.10">
    <property type="entry name" value="Urease, subunit C, domain 1"/>
    <property type="match status" value="1"/>
</dbReference>
<feature type="domain" description="Amidohydrolase-related" evidence="6">
    <location>
        <begin position="56"/>
        <end position="386"/>
    </location>
</feature>
<accession>A0ABV6GSQ7</accession>
<dbReference type="GO" id="GO:0008448">
    <property type="term" value="F:N-acetylglucosamine-6-phosphate deacetylase activity"/>
    <property type="evidence" value="ECO:0007669"/>
    <property type="project" value="UniProtKB-EC"/>
</dbReference>
<gene>
    <name evidence="7" type="primary">nagA</name>
    <name evidence="7" type="ORF">ACFFHQ_08835</name>
</gene>
<dbReference type="PANTHER" id="PTHR11113:SF14">
    <property type="entry name" value="N-ACETYLGLUCOSAMINE-6-PHOSPHATE DEACETYLASE"/>
    <property type="match status" value="1"/>
</dbReference>
<evidence type="ECO:0000256" key="1">
    <source>
        <dbReference type="ARBA" id="ARBA00010716"/>
    </source>
</evidence>
<dbReference type="Gene3D" id="3.20.20.140">
    <property type="entry name" value="Metal-dependent hydrolases"/>
    <property type="match status" value="1"/>
</dbReference>
<dbReference type="Proteomes" id="UP001589785">
    <property type="component" value="Unassembled WGS sequence"/>
</dbReference>
<dbReference type="Pfam" id="PF01979">
    <property type="entry name" value="Amidohydro_1"/>
    <property type="match status" value="1"/>
</dbReference>